<organism evidence="1">
    <name type="scientific">marine sediment metagenome</name>
    <dbReference type="NCBI Taxonomy" id="412755"/>
    <lineage>
        <taxon>unclassified sequences</taxon>
        <taxon>metagenomes</taxon>
        <taxon>ecological metagenomes</taxon>
    </lineage>
</organism>
<dbReference type="EMBL" id="BARU01016603">
    <property type="protein sequence ID" value="GAH50377.1"/>
    <property type="molecule type" value="Genomic_DNA"/>
</dbReference>
<feature type="non-terminal residue" evidence="1">
    <location>
        <position position="1"/>
    </location>
</feature>
<dbReference type="AlphaFoldDB" id="X1FZE1"/>
<protein>
    <submittedName>
        <fullName evidence="1">Uncharacterized protein</fullName>
    </submittedName>
</protein>
<name>X1FZE1_9ZZZZ</name>
<reference evidence="1" key="1">
    <citation type="journal article" date="2014" name="Front. Microbiol.">
        <title>High frequency of phylogenetically diverse reductive dehalogenase-homologous genes in deep subseafloor sedimentary metagenomes.</title>
        <authorList>
            <person name="Kawai M."/>
            <person name="Futagami T."/>
            <person name="Toyoda A."/>
            <person name="Takaki Y."/>
            <person name="Nishi S."/>
            <person name="Hori S."/>
            <person name="Arai W."/>
            <person name="Tsubouchi T."/>
            <person name="Morono Y."/>
            <person name="Uchiyama I."/>
            <person name="Ito T."/>
            <person name="Fujiyama A."/>
            <person name="Inagaki F."/>
            <person name="Takami H."/>
        </authorList>
    </citation>
    <scope>NUCLEOTIDE SEQUENCE</scope>
    <source>
        <strain evidence="1">Expedition CK06-06</strain>
    </source>
</reference>
<sequence length="75" mass="8331">ESHGYNGDRVFSDDCPGEAKDVCLRLWLEDLGIASRDLDQQQLEQAVEGVKTERNLPPTYHGQGCAPRRTNCSAL</sequence>
<evidence type="ECO:0000313" key="1">
    <source>
        <dbReference type="EMBL" id="GAH50377.1"/>
    </source>
</evidence>
<accession>X1FZE1</accession>
<proteinExistence type="predicted"/>
<gene>
    <name evidence="1" type="ORF">S03H2_27593</name>
</gene>
<comment type="caution">
    <text evidence="1">The sequence shown here is derived from an EMBL/GenBank/DDBJ whole genome shotgun (WGS) entry which is preliminary data.</text>
</comment>